<feature type="domain" description="C2H2-type" evidence="11">
    <location>
        <begin position="197"/>
        <end position="226"/>
    </location>
</feature>
<dbReference type="PANTHER" id="PTHR47772">
    <property type="entry name" value="ZINC FINGER PROTEIN 200"/>
    <property type="match status" value="1"/>
</dbReference>
<keyword evidence="7" id="KW-0804">Transcription</keyword>
<evidence type="ECO:0000256" key="6">
    <source>
        <dbReference type="ARBA" id="ARBA00023015"/>
    </source>
</evidence>
<evidence type="ECO:0000313" key="13">
    <source>
        <dbReference type="Proteomes" id="UP001328107"/>
    </source>
</evidence>
<dbReference type="SUPFAM" id="SSF57667">
    <property type="entry name" value="beta-beta-alpha zinc fingers"/>
    <property type="match status" value="3"/>
</dbReference>
<dbReference type="PROSITE" id="PS50157">
    <property type="entry name" value="ZINC_FINGER_C2H2_2"/>
    <property type="match status" value="5"/>
</dbReference>
<dbReference type="InterPro" id="IPR013087">
    <property type="entry name" value="Znf_C2H2_type"/>
</dbReference>
<dbReference type="PROSITE" id="PS00028">
    <property type="entry name" value="ZINC_FINGER_C2H2_1"/>
    <property type="match status" value="6"/>
</dbReference>
<keyword evidence="2" id="KW-0479">Metal-binding</keyword>
<evidence type="ECO:0000256" key="8">
    <source>
        <dbReference type="ARBA" id="ARBA00023242"/>
    </source>
</evidence>
<evidence type="ECO:0000256" key="9">
    <source>
        <dbReference type="PROSITE-ProRule" id="PRU00042"/>
    </source>
</evidence>
<feature type="compositionally biased region" description="Polar residues" evidence="10">
    <location>
        <begin position="1"/>
        <end position="10"/>
    </location>
</feature>
<accession>A0AAN4Z9G0</accession>
<dbReference type="FunFam" id="3.30.160.60:FF:000345">
    <property type="entry name" value="Zinc finger protein Gfi-1"/>
    <property type="match status" value="1"/>
</dbReference>
<dbReference type="FunFam" id="3.30.160.60:FF:000446">
    <property type="entry name" value="Zinc finger protein"/>
    <property type="match status" value="1"/>
</dbReference>
<evidence type="ECO:0000256" key="10">
    <source>
        <dbReference type="SAM" id="MobiDB-lite"/>
    </source>
</evidence>
<dbReference type="SMART" id="SM00355">
    <property type="entry name" value="ZnF_C2H2"/>
    <property type="match status" value="7"/>
</dbReference>
<name>A0AAN4Z9G0_9BILA</name>
<dbReference type="AlphaFoldDB" id="A0AAN4Z9G0"/>
<dbReference type="GO" id="GO:0008270">
    <property type="term" value="F:zinc ion binding"/>
    <property type="evidence" value="ECO:0007669"/>
    <property type="project" value="UniProtKB-KW"/>
</dbReference>
<dbReference type="GO" id="GO:0005634">
    <property type="term" value="C:nucleus"/>
    <property type="evidence" value="ECO:0007669"/>
    <property type="project" value="UniProtKB-SubCell"/>
</dbReference>
<dbReference type="GO" id="GO:0000122">
    <property type="term" value="P:negative regulation of transcription by RNA polymerase II"/>
    <property type="evidence" value="ECO:0007669"/>
    <property type="project" value="UniProtKB-ARBA"/>
</dbReference>
<evidence type="ECO:0000256" key="3">
    <source>
        <dbReference type="ARBA" id="ARBA00022737"/>
    </source>
</evidence>
<evidence type="ECO:0000256" key="4">
    <source>
        <dbReference type="ARBA" id="ARBA00022771"/>
    </source>
</evidence>
<reference evidence="13" key="1">
    <citation type="submission" date="2022-10" db="EMBL/GenBank/DDBJ databases">
        <title>Genome assembly of Pristionchus species.</title>
        <authorList>
            <person name="Yoshida K."/>
            <person name="Sommer R.J."/>
        </authorList>
    </citation>
    <scope>NUCLEOTIDE SEQUENCE [LARGE SCALE GENOMIC DNA]</scope>
    <source>
        <strain evidence="13">RS5460</strain>
    </source>
</reference>
<dbReference type="Gene3D" id="3.30.160.60">
    <property type="entry name" value="Classic Zinc Finger"/>
    <property type="match status" value="5"/>
</dbReference>
<feature type="region of interest" description="Disordered" evidence="10">
    <location>
        <begin position="80"/>
        <end position="108"/>
    </location>
</feature>
<feature type="domain" description="C2H2-type" evidence="11">
    <location>
        <begin position="357"/>
        <end position="386"/>
    </location>
</feature>
<feature type="domain" description="C2H2-type" evidence="11">
    <location>
        <begin position="329"/>
        <end position="356"/>
    </location>
</feature>
<proteinExistence type="predicted"/>
<feature type="domain" description="C2H2-type" evidence="11">
    <location>
        <begin position="227"/>
        <end position="254"/>
    </location>
</feature>
<organism evidence="12 13">
    <name type="scientific">Pristionchus mayeri</name>
    <dbReference type="NCBI Taxonomy" id="1317129"/>
    <lineage>
        <taxon>Eukaryota</taxon>
        <taxon>Metazoa</taxon>
        <taxon>Ecdysozoa</taxon>
        <taxon>Nematoda</taxon>
        <taxon>Chromadorea</taxon>
        <taxon>Rhabditida</taxon>
        <taxon>Rhabditina</taxon>
        <taxon>Diplogasteromorpha</taxon>
        <taxon>Diplogasteroidea</taxon>
        <taxon>Neodiplogasteridae</taxon>
        <taxon>Pristionchus</taxon>
    </lineage>
</organism>
<dbReference type="EMBL" id="BTRK01000002">
    <property type="protein sequence ID" value="GMR35799.1"/>
    <property type="molecule type" value="Genomic_DNA"/>
</dbReference>
<evidence type="ECO:0000259" key="11">
    <source>
        <dbReference type="PROSITE" id="PS50157"/>
    </source>
</evidence>
<dbReference type="PANTHER" id="PTHR47772:SF13">
    <property type="entry name" value="GASTRULA ZINC FINGER PROTEIN XLCGF49.1-LIKE-RELATED"/>
    <property type="match status" value="1"/>
</dbReference>
<comment type="subcellular location">
    <subcellularLocation>
        <location evidence="1">Nucleus</location>
    </subcellularLocation>
</comment>
<dbReference type="Proteomes" id="UP001328107">
    <property type="component" value="Unassembled WGS sequence"/>
</dbReference>
<evidence type="ECO:0000256" key="2">
    <source>
        <dbReference type="ARBA" id="ARBA00022723"/>
    </source>
</evidence>
<keyword evidence="6" id="KW-0805">Transcription regulation</keyword>
<dbReference type="FunFam" id="3.30.160.60:FF:000110">
    <property type="entry name" value="Zinc finger protein-like"/>
    <property type="match status" value="1"/>
</dbReference>
<keyword evidence="4 9" id="KW-0863">Zinc-finger</keyword>
<sequence>VENIACSTMNDEQEPFGGCDILEPDHDSKANLAPELRKFVKTEEPIQERAVSSTSNPKVVVVKKTQLYLEPQGFSKTVTIDEDHGRKAGTSTPRQSASTSWAEGCEDRGTGARQLSQLTLLIGKKQMKFKIADALPPSSHSSEEYSGDLDWSTSRQSLSEDVDHYTKKQCGQCSLECNSPEEMRRHVAHAHSFSRPLPCEMKGCNRSFLSKEDHAEHMREHRAERPHKCPVCPSRFRHTTNLNQHIKLHAIGRRHFCELCRKCFRSSELLANHQPRCLAMAGTRAGPSGGALPVHRRGIRFECSYCGKTFHYQRDLSVHERVHTGQKPYQCGYCGKGFSQSQTCKIHIRTHTGERPYVCLIDACGKRFMDSSALRKHESSHFNADIPMREVRMKSERREENYEDGTRARGVYPESSRVRLLSQIEMGEEEELEEEIVEEGEIPIGERFLGYGRHMLICSSNSDLP</sequence>
<keyword evidence="5" id="KW-0862">Zinc</keyword>
<keyword evidence="8" id="KW-0539">Nucleus</keyword>
<feature type="compositionally biased region" description="Polar residues" evidence="10">
    <location>
        <begin position="89"/>
        <end position="101"/>
    </location>
</feature>
<dbReference type="InterPro" id="IPR050636">
    <property type="entry name" value="C2H2-ZF_domain-containing"/>
</dbReference>
<gene>
    <name evidence="12" type="ORF">PMAYCL1PPCAC_05994</name>
</gene>
<evidence type="ECO:0000256" key="5">
    <source>
        <dbReference type="ARBA" id="ARBA00022833"/>
    </source>
</evidence>
<protein>
    <recommendedName>
        <fullName evidence="11">C2H2-type domain-containing protein</fullName>
    </recommendedName>
</protein>
<feature type="region of interest" description="Disordered" evidence="10">
    <location>
        <begin position="1"/>
        <end position="27"/>
    </location>
</feature>
<dbReference type="InterPro" id="IPR036236">
    <property type="entry name" value="Znf_C2H2_sf"/>
</dbReference>
<evidence type="ECO:0000313" key="12">
    <source>
        <dbReference type="EMBL" id="GMR35799.1"/>
    </source>
</evidence>
<dbReference type="Pfam" id="PF00096">
    <property type="entry name" value="zf-C2H2"/>
    <property type="match status" value="3"/>
</dbReference>
<keyword evidence="13" id="KW-1185">Reference proteome</keyword>
<keyword evidence="3" id="KW-0677">Repeat</keyword>
<evidence type="ECO:0000256" key="7">
    <source>
        <dbReference type="ARBA" id="ARBA00023163"/>
    </source>
</evidence>
<comment type="caution">
    <text evidence="12">The sequence shown here is derived from an EMBL/GenBank/DDBJ whole genome shotgun (WGS) entry which is preliminary data.</text>
</comment>
<feature type="non-terminal residue" evidence="12">
    <location>
        <position position="1"/>
    </location>
</feature>
<evidence type="ECO:0000256" key="1">
    <source>
        <dbReference type="ARBA" id="ARBA00004123"/>
    </source>
</evidence>
<feature type="domain" description="C2H2-type" evidence="11">
    <location>
        <begin position="301"/>
        <end position="328"/>
    </location>
</feature>
<dbReference type="FunFam" id="3.30.160.60:FF:002343">
    <property type="entry name" value="Zinc finger protein 33A"/>
    <property type="match status" value="1"/>
</dbReference>